<reference evidence="3" key="1">
    <citation type="submission" date="2019-04" db="EMBL/GenBank/DDBJ databases">
        <title>Friends and foes A comparative genomics studyof 23 Aspergillus species from section Flavi.</title>
        <authorList>
            <consortium name="DOE Joint Genome Institute"/>
            <person name="Kjaerbolling I."/>
            <person name="Vesth T."/>
            <person name="Frisvad J.C."/>
            <person name="Nybo J.L."/>
            <person name="Theobald S."/>
            <person name="Kildgaard S."/>
            <person name="Isbrandt T."/>
            <person name="Kuo A."/>
            <person name="Sato A."/>
            <person name="Lyhne E.K."/>
            <person name="Kogle M.E."/>
            <person name="Wiebenga A."/>
            <person name="Kun R.S."/>
            <person name="Lubbers R.J."/>
            <person name="Makela M.R."/>
            <person name="Barry K."/>
            <person name="Chovatia M."/>
            <person name="Clum A."/>
            <person name="Daum C."/>
            <person name="Haridas S."/>
            <person name="He G."/>
            <person name="LaButti K."/>
            <person name="Lipzen A."/>
            <person name="Mondo S."/>
            <person name="Riley R."/>
            <person name="Salamov A."/>
            <person name="Simmons B.A."/>
            <person name="Magnuson J.K."/>
            <person name="Henrissat B."/>
            <person name="Mortensen U.H."/>
            <person name="Larsen T.O."/>
            <person name="Devries R.P."/>
            <person name="Grigoriev I.V."/>
            <person name="Machida M."/>
            <person name="Baker S.E."/>
            <person name="Andersen M.R."/>
        </authorList>
    </citation>
    <scope>NUCLEOTIDE SEQUENCE [LARGE SCALE GENOMIC DNA]</scope>
    <source>
        <strain evidence="3">CBS 130015</strain>
    </source>
</reference>
<dbReference type="Proteomes" id="UP000325433">
    <property type="component" value="Unassembled WGS sequence"/>
</dbReference>
<keyword evidence="1" id="KW-1133">Transmembrane helix</keyword>
<sequence length="101" mass="12046">MICWQDMVGRLRRKTKKKKFRRVVSTMGEEKNCKKTREVRETKAKTLEPIVTAYNILRHMHARFIILISSTVESLFCPDTRWILFLLFSFAIFINMNFSLS</sequence>
<evidence type="ECO:0000313" key="2">
    <source>
        <dbReference type="EMBL" id="KAE8309022.1"/>
    </source>
</evidence>
<accession>A0A5N6VKV0</accession>
<keyword evidence="1" id="KW-0472">Membrane</keyword>
<name>A0A5N6VKV0_9EURO</name>
<organism evidence="2 3">
    <name type="scientific">Aspergillus transmontanensis</name>
    <dbReference type="NCBI Taxonomy" id="1034304"/>
    <lineage>
        <taxon>Eukaryota</taxon>
        <taxon>Fungi</taxon>
        <taxon>Dikarya</taxon>
        <taxon>Ascomycota</taxon>
        <taxon>Pezizomycotina</taxon>
        <taxon>Eurotiomycetes</taxon>
        <taxon>Eurotiomycetidae</taxon>
        <taxon>Eurotiales</taxon>
        <taxon>Aspergillaceae</taxon>
        <taxon>Aspergillus</taxon>
        <taxon>Aspergillus subgen. Circumdati</taxon>
    </lineage>
</organism>
<protein>
    <submittedName>
        <fullName evidence="2">Uncharacterized protein</fullName>
    </submittedName>
</protein>
<dbReference type="AlphaFoldDB" id="A0A5N6VKV0"/>
<feature type="transmembrane region" description="Helical" evidence="1">
    <location>
        <begin position="82"/>
        <end position="100"/>
    </location>
</feature>
<keyword evidence="1" id="KW-0812">Transmembrane</keyword>
<keyword evidence="3" id="KW-1185">Reference proteome</keyword>
<dbReference type="EMBL" id="ML738374">
    <property type="protein sequence ID" value="KAE8309022.1"/>
    <property type="molecule type" value="Genomic_DNA"/>
</dbReference>
<evidence type="ECO:0000256" key="1">
    <source>
        <dbReference type="SAM" id="Phobius"/>
    </source>
</evidence>
<evidence type="ECO:0000313" key="3">
    <source>
        <dbReference type="Proteomes" id="UP000325433"/>
    </source>
</evidence>
<gene>
    <name evidence="2" type="ORF">BDV41DRAFT_466566</name>
</gene>
<proteinExistence type="predicted"/>